<gene>
    <name evidence="3" type="ORF">M3P21_11800</name>
</gene>
<feature type="domain" description="Ketoreductase" evidence="2">
    <location>
        <begin position="5"/>
        <end position="208"/>
    </location>
</feature>
<accession>A0ABT0Q309</accession>
<organism evidence="3 4">
    <name type="scientific">Ruegeria spongiae</name>
    <dbReference type="NCBI Taxonomy" id="2942209"/>
    <lineage>
        <taxon>Bacteria</taxon>
        <taxon>Pseudomonadati</taxon>
        <taxon>Pseudomonadota</taxon>
        <taxon>Alphaproteobacteria</taxon>
        <taxon>Rhodobacterales</taxon>
        <taxon>Roseobacteraceae</taxon>
        <taxon>Ruegeria</taxon>
    </lineage>
</organism>
<dbReference type="InterPro" id="IPR057326">
    <property type="entry name" value="KR_dom"/>
</dbReference>
<dbReference type="InterPro" id="IPR002347">
    <property type="entry name" value="SDR_fam"/>
</dbReference>
<dbReference type="EMBL" id="JAMFMB010000013">
    <property type="protein sequence ID" value="MCL6284210.1"/>
    <property type="molecule type" value="Genomic_DNA"/>
</dbReference>
<dbReference type="Proteomes" id="UP001203880">
    <property type="component" value="Unassembled WGS sequence"/>
</dbReference>
<evidence type="ECO:0000259" key="2">
    <source>
        <dbReference type="SMART" id="SM00822"/>
    </source>
</evidence>
<dbReference type="Pfam" id="PF13561">
    <property type="entry name" value="adh_short_C2"/>
    <property type="match status" value="1"/>
</dbReference>
<keyword evidence="4" id="KW-1185">Reference proteome</keyword>
<dbReference type="CDD" id="cd05233">
    <property type="entry name" value="SDR_c"/>
    <property type="match status" value="1"/>
</dbReference>
<proteinExistence type="inferred from homology"/>
<dbReference type="RefSeq" id="WP_249710203.1">
    <property type="nucleotide sequence ID" value="NZ_JAMFMB010000013.1"/>
</dbReference>
<protein>
    <submittedName>
        <fullName evidence="3">SDR family oxidoreductase</fullName>
    </submittedName>
</protein>
<dbReference type="PANTHER" id="PTHR42879:SF6">
    <property type="entry name" value="NADPH-DEPENDENT REDUCTASE BACG"/>
    <property type="match status" value="1"/>
</dbReference>
<reference evidence="3" key="1">
    <citation type="submission" date="2022-05" db="EMBL/GenBank/DDBJ databases">
        <authorList>
            <person name="Park J.-S."/>
        </authorList>
    </citation>
    <scope>NUCLEOTIDE SEQUENCE</scope>
    <source>
        <strain evidence="3">2012CJ41-6</strain>
    </source>
</reference>
<evidence type="ECO:0000313" key="4">
    <source>
        <dbReference type="Proteomes" id="UP001203880"/>
    </source>
</evidence>
<name>A0ABT0Q309_9RHOB</name>
<dbReference type="SUPFAM" id="SSF51735">
    <property type="entry name" value="NAD(P)-binding Rossmann-fold domains"/>
    <property type="match status" value="1"/>
</dbReference>
<comment type="caution">
    <text evidence="3">The sequence shown here is derived from an EMBL/GenBank/DDBJ whole genome shotgun (WGS) entry which is preliminary data.</text>
</comment>
<evidence type="ECO:0000313" key="3">
    <source>
        <dbReference type="EMBL" id="MCL6284210.1"/>
    </source>
</evidence>
<dbReference type="PANTHER" id="PTHR42879">
    <property type="entry name" value="3-OXOACYL-(ACYL-CARRIER-PROTEIN) REDUCTASE"/>
    <property type="match status" value="1"/>
</dbReference>
<evidence type="ECO:0000256" key="1">
    <source>
        <dbReference type="ARBA" id="ARBA00006484"/>
    </source>
</evidence>
<dbReference type="InterPro" id="IPR036291">
    <property type="entry name" value="NAD(P)-bd_dom_sf"/>
</dbReference>
<dbReference type="PRINTS" id="PR00081">
    <property type="entry name" value="GDHRDH"/>
</dbReference>
<comment type="similarity">
    <text evidence="1">Belongs to the short-chain dehydrogenases/reductases (SDR) family.</text>
</comment>
<dbReference type="InterPro" id="IPR050259">
    <property type="entry name" value="SDR"/>
</dbReference>
<dbReference type="Gene3D" id="3.40.50.720">
    <property type="entry name" value="NAD(P)-binding Rossmann-like Domain"/>
    <property type="match status" value="1"/>
</dbReference>
<sequence>MTRGISAIVTGAASGIGAATALKLAQTGACLTLHTRRSAKRLEDVANQARNKGAEVETVIGDLAEPGTGHEIVAAHKNRFGDLDALVANAGFPLLVALDAMTPEDIAYAFRGNTQSLFELVQACHPLLQSSSCPRVVALSSFTAHVFRTDMPQFPASAASKGAVETAVRSLSLGLAKDGITVNCVVPGYIRKDAGTSDGLDEAALHEIEGRIPLKRLGSPQDIANCICFLISAEASYISGQTLHVNGGLI</sequence>
<dbReference type="SMART" id="SM00822">
    <property type="entry name" value="PKS_KR"/>
    <property type="match status" value="1"/>
</dbReference>